<dbReference type="PATRIC" id="fig|1346330.5.peg.4079"/>
<protein>
    <recommendedName>
        <fullName evidence="1">Type II CBASS E2 protein domain-containing protein</fullName>
    </recommendedName>
</protein>
<evidence type="ECO:0000313" key="3">
    <source>
        <dbReference type="Proteomes" id="UP000016584"/>
    </source>
</evidence>
<keyword evidence="3" id="KW-1185">Reference proteome</keyword>
<dbReference type="RefSeq" id="WP_021072081.1">
    <property type="nucleotide sequence ID" value="NZ_ATDL01000022.1"/>
</dbReference>
<comment type="caution">
    <text evidence="2">The sequence shown here is derived from an EMBL/GenBank/DDBJ whole genome shotgun (WGS) entry which is preliminary data.</text>
</comment>
<dbReference type="AlphaFoldDB" id="U2IXB4"/>
<organism evidence="2 3">
    <name type="scientific">Sphingobacterium paucimobilis HER1398</name>
    <dbReference type="NCBI Taxonomy" id="1346330"/>
    <lineage>
        <taxon>Bacteria</taxon>
        <taxon>Pseudomonadati</taxon>
        <taxon>Bacteroidota</taxon>
        <taxon>Sphingobacteriia</taxon>
        <taxon>Sphingobacteriales</taxon>
        <taxon>Sphingobacteriaceae</taxon>
        <taxon>Sphingobacterium</taxon>
    </lineage>
</organism>
<gene>
    <name evidence="2" type="ORF">M472_01080</name>
</gene>
<reference evidence="2 3" key="1">
    <citation type="journal article" date="2013" name="Genome Announc.">
        <title>The Draft Genome Sequence of Sphingomonas paucimobilis Strain HER1398 (Proteobacteria), Host to the Giant PAU Phage, Indicates That It Is a Member of the Genus Sphingobacterium (Bacteroidetes).</title>
        <authorList>
            <person name="White R.A.III."/>
            <person name="Suttle C.A."/>
        </authorList>
    </citation>
    <scope>NUCLEOTIDE SEQUENCE [LARGE SCALE GENOMIC DNA]</scope>
    <source>
        <strain evidence="2 3">HER1398</strain>
    </source>
</reference>
<dbReference type="InterPro" id="IPR058588">
    <property type="entry name" value="E2-CBASS"/>
</dbReference>
<evidence type="ECO:0000259" key="1">
    <source>
        <dbReference type="Pfam" id="PF26395"/>
    </source>
</evidence>
<dbReference type="Proteomes" id="UP000016584">
    <property type="component" value="Unassembled WGS sequence"/>
</dbReference>
<accession>U2IXB4</accession>
<evidence type="ECO:0000313" key="2">
    <source>
        <dbReference type="EMBL" id="ERJ57349.1"/>
    </source>
</evidence>
<dbReference type="eggNOG" id="ENOG50331KJ">
    <property type="taxonomic scope" value="Bacteria"/>
</dbReference>
<proteinExistence type="predicted"/>
<feature type="domain" description="Type II CBASS E2 protein" evidence="1">
    <location>
        <begin position="16"/>
        <end position="139"/>
    </location>
</feature>
<dbReference type="STRING" id="1346330.M472_01080"/>
<name>U2IXB4_9SPHI</name>
<sequence length="139" mass="16465">MGNRQIKAKVPTLKEQYIALKRSFPDAVLVSDMETYFTWEQTLKSSPLGQEYKVKMEYSRGSHPKIYVVEPKPLKLAEGEDRLPHVYDHEEQQLCLFVHNEWSKRRMIAYTIVPWIVDWLFHYELWLIDGNWKGGGTVH</sequence>
<dbReference type="EMBL" id="ATDL01000022">
    <property type="protein sequence ID" value="ERJ57349.1"/>
    <property type="molecule type" value="Genomic_DNA"/>
</dbReference>
<dbReference type="Pfam" id="PF26395">
    <property type="entry name" value="E2-CBASS"/>
    <property type="match status" value="1"/>
</dbReference>